<proteinExistence type="predicted"/>
<gene>
    <name evidence="2" type="ORF">DCS_00788</name>
</gene>
<protein>
    <submittedName>
        <fullName evidence="2">Uncharacterized protein</fullName>
    </submittedName>
</protein>
<sequence>MRDLSAAVDVYGEWVDAADAVAKENTEGDANHEGVAQSKHRPGSDALGGGDDERHSEDEGTIAVDDEH</sequence>
<dbReference type="AlphaFoldDB" id="A0A151GRA1"/>
<dbReference type="GeneID" id="63713431"/>
<keyword evidence="3" id="KW-1185">Reference proteome</keyword>
<dbReference type="InParanoid" id="A0A151GRA1"/>
<evidence type="ECO:0000313" key="2">
    <source>
        <dbReference type="EMBL" id="KYK59654.1"/>
    </source>
</evidence>
<name>A0A151GRA1_DRECN</name>
<accession>A0A151GRA1</accession>
<reference evidence="2 3" key="1">
    <citation type="journal article" date="2016" name="Sci. Rep.">
        <title>Insights into Adaptations to a Near-Obligate Nematode Endoparasitic Lifestyle from the Finished Genome of Drechmeria coniospora.</title>
        <authorList>
            <person name="Zhang L."/>
            <person name="Zhou Z."/>
            <person name="Guo Q."/>
            <person name="Fokkens L."/>
            <person name="Miskei M."/>
            <person name="Pocsi I."/>
            <person name="Zhang W."/>
            <person name="Chen M."/>
            <person name="Wang L."/>
            <person name="Sun Y."/>
            <person name="Donzelli B.G."/>
            <person name="Gibson D.M."/>
            <person name="Nelson D.R."/>
            <person name="Luo J.G."/>
            <person name="Rep M."/>
            <person name="Liu H."/>
            <person name="Yang S."/>
            <person name="Wang J."/>
            <person name="Krasnoff S.B."/>
            <person name="Xu Y."/>
            <person name="Molnar I."/>
            <person name="Lin M."/>
        </authorList>
    </citation>
    <scope>NUCLEOTIDE SEQUENCE [LARGE SCALE GENOMIC DNA]</scope>
    <source>
        <strain evidence="2 3">ARSEF 6962</strain>
    </source>
</reference>
<feature type="region of interest" description="Disordered" evidence="1">
    <location>
        <begin position="22"/>
        <end position="68"/>
    </location>
</feature>
<dbReference type="RefSeq" id="XP_040659006.1">
    <property type="nucleotide sequence ID" value="XM_040798123.1"/>
</dbReference>
<comment type="caution">
    <text evidence="2">The sequence shown here is derived from an EMBL/GenBank/DDBJ whole genome shotgun (WGS) entry which is preliminary data.</text>
</comment>
<evidence type="ECO:0000313" key="3">
    <source>
        <dbReference type="Proteomes" id="UP000076580"/>
    </source>
</evidence>
<dbReference type="EMBL" id="LAYC01000001">
    <property type="protein sequence ID" value="KYK59654.1"/>
    <property type="molecule type" value="Genomic_DNA"/>
</dbReference>
<organism evidence="2 3">
    <name type="scientific">Drechmeria coniospora</name>
    <name type="common">Nematophagous fungus</name>
    <name type="synonym">Meria coniospora</name>
    <dbReference type="NCBI Taxonomy" id="98403"/>
    <lineage>
        <taxon>Eukaryota</taxon>
        <taxon>Fungi</taxon>
        <taxon>Dikarya</taxon>
        <taxon>Ascomycota</taxon>
        <taxon>Pezizomycotina</taxon>
        <taxon>Sordariomycetes</taxon>
        <taxon>Hypocreomycetidae</taxon>
        <taxon>Hypocreales</taxon>
        <taxon>Ophiocordycipitaceae</taxon>
        <taxon>Drechmeria</taxon>
    </lineage>
</organism>
<evidence type="ECO:0000256" key="1">
    <source>
        <dbReference type="SAM" id="MobiDB-lite"/>
    </source>
</evidence>
<feature type="compositionally biased region" description="Basic and acidic residues" evidence="1">
    <location>
        <begin position="22"/>
        <end position="32"/>
    </location>
</feature>
<dbReference type="Proteomes" id="UP000076580">
    <property type="component" value="Chromosome 01"/>
</dbReference>